<evidence type="ECO:0000256" key="5">
    <source>
        <dbReference type="ARBA" id="ARBA00023002"/>
    </source>
</evidence>
<dbReference type="GO" id="GO:0005737">
    <property type="term" value="C:cytoplasm"/>
    <property type="evidence" value="ECO:0007669"/>
    <property type="project" value="TreeGrafter"/>
</dbReference>
<dbReference type="PANTHER" id="PTHR48083:SF17">
    <property type="entry name" value="ACYL-COA DEHYDROGENASE (AFU_ORTHOLOGUE AFUA_2G16630)-RELATED"/>
    <property type="match status" value="1"/>
</dbReference>
<evidence type="ECO:0000256" key="2">
    <source>
        <dbReference type="ARBA" id="ARBA00009347"/>
    </source>
</evidence>
<protein>
    <submittedName>
        <fullName evidence="10">Acyl-CoA dehydrogenase</fullName>
    </submittedName>
</protein>
<keyword evidence="5 6" id="KW-0560">Oxidoreductase</keyword>
<dbReference type="Gene3D" id="2.40.110.10">
    <property type="entry name" value="Butyryl-CoA Dehydrogenase, subunit A, domain 2"/>
    <property type="match status" value="1"/>
</dbReference>
<keyword evidence="4 6" id="KW-0274">FAD</keyword>
<accession>A0A0H2RWS5</accession>
<evidence type="ECO:0000256" key="1">
    <source>
        <dbReference type="ARBA" id="ARBA00001974"/>
    </source>
</evidence>
<keyword evidence="11" id="KW-1185">Reference proteome</keyword>
<evidence type="ECO:0000313" key="11">
    <source>
        <dbReference type="Proteomes" id="UP000053477"/>
    </source>
</evidence>
<dbReference type="EMBL" id="KQ085921">
    <property type="protein sequence ID" value="KLO16062.1"/>
    <property type="molecule type" value="Genomic_DNA"/>
</dbReference>
<evidence type="ECO:0000256" key="4">
    <source>
        <dbReference type="ARBA" id="ARBA00022827"/>
    </source>
</evidence>
<evidence type="ECO:0000259" key="8">
    <source>
        <dbReference type="Pfam" id="PF02770"/>
    </source>
</evidence>
<dbReference type="OrthoDB" id="2588832at2759"/>
<dbReference type="InterPro" id="IPR013786">
    <property type="entry name" value="AcylCoA_DH/ox_N"/>
</dbReference>
<dbReference type="InterPro" id="IPR046373">
    <property type="entry name" value="Acyl-CoA_Oxase/DH_mid-dom_sf"/>
</dbReference>
<dbReference type="Pfam" id="PF02771">
    <property type="entry name" value="Acyl-CoA_dh_N"/>
    <property type="match status" value="1"/>
</dbReference>
<dbReference type="SUPFAM" id="SSF47203">
    <property type="entry name" value="Acyl-CoA dehydrogenase C-terminal domain-like"/>
    <property type="match status" value="1"/>
</dbReference>
<sequence length="422" mass="46812">MNSPYFGEAHHRFRASLREFLEKEIFPHAREWEESGEIPELAYQKFASQGLILPALPNAYRDGRPRPFNVPDHEWDIFFGIIVGEELARCPYNGVVWGLNGGNLIGCPPILNFGTQEQRMEYLPRVFRGEIRFCLAVTEPGAGSDVANIATTAEVDPTDPSYYLVTGEKKWITNGIWSDFATTAVRTGPPGSGAAGISVLIIPLKNTPGVRRSRMRNSGVSASGSTYISFNNVRVPRANLIGEENKGFAVIMSNFNPERVSIATSAIQMARTCYDEAFKHAVFRRKTFGAYLSENQIIRSKLAGMLRRIESCKAWLYQLAFEVKSRGEKVAYQDPYIGAMSALLKVEAGKTLELCVREAQQIFGGQGVSKDGVGSIVEQMSRDFRVFIIGGGSEEILDDLGIRVLVDKARKERLNGKAKVKL</sequence>
<evidence type="ECO:0000259" key="9">
    <source>
        <dbReference type="Pfam" id="PF02771"/>
    </source>
</evidence>
<dbReference type="GO" id="GO:0033539">
    <property type="term" value="P:fatty acid beta-oxidation using acyl-CoA dehydrogenase"/>
    <property type="evidence" value="ECO:0007669"/>
    <property type="project" value="TreeGrafter"/>
</dbReference>
<dbReference type="Pfam" id="PF00441">
    <property type="entry name" value="Acyl-CoA_dh_1"/>
    <property type="match status" value="1"/>
</dbReference>
<dbReference type="InterPro" id="IPR009100">
    <property type="entry name" value="AcylCoA_DH/oxidase_NM_dom_sf"/>
</dbReference>
<dbReference type="GO" id="GO:0050660">
    <property type="term" value="F:flavin adenine dinucleotide binding"/>
    <property type="evidence" value="ECO:0007669"/>
    <property type="project" value="InterPro"/>
</dbReference>
<dbReference type="InParanoid" id="A0A0H2RWS5"/>
<dbReference type="InterPro" id="IPR006091">
    <property type="entry name" value="Acyl-CoA_Oxase/DH_mid-dom"/>
</dbReference>
<dbReference type="PANTHER" id="PTHR48083">
    <property type="entry name" value="MEDIUM-CHAIN SPECIFIC ACYL-COA DEHYDROGENASE, MITOCHONDRIAL-RELATED"/>
    <property type="match status" value="1"/>
</dbReference>
<dbReference type="Gene3D" id="1.10.540.10">
    <property type="entry name" value="Acyl-CoA dehydrogenase/oxidase, N-terminal domain"/>
    <property type="match status" value="1"/>
</dbReference>
<evidence type="ECO:0000313" key="10">
    <source>
        <dbReference type="EMBL" id="KLO16062.1"/>
    </source>
</evidence>
<dbReference type="InterPro" id="IPR037069">
    <property type="entry name" value="AcylCoA_DH/ox_N_sf"/>
</dbReference>
<feature type="domain" description="Acyl-CoA oxidase/dehydrogenase middle" evidence="8">
    <location>
        <begin position="134"/>
        <end position="233"/>
    </location>
</feature>
<evidence type="ECO:0000259" key="7">
    <source>
        <dbReference type="Pfam" id="PF00441"/>
    </source>
</evidence>
<dbReference type="Gene3D" id="1.20.140.10">
    <property type="entry name" value="Butyryl-CoA Dehydrogenase, subunit A, domain 3"/>
    <property type="match status" value="1"/>
</dbReference>
<evidence type="ECO:0000256" key="3">
    <source>
        <dbReference type="ARBA" id="ARBA00022630"/>
    </source>
</evidence>
<dbReference type="Proteomes" id="UP000053477">
    <property type="component" value="Unassembled WGS sequence"/>
</dbReference>
<dbReference type="STRING" id="27342.A0A0H2RWS5"/>
<dbReference type="Pfam" id="PF02770">
    <property type="entry name" value="Acyl-CoA_dh_M"/>
    <property type="match status" value="1"/>
</dbReference>
<evidence type="ECO:0000256" key="6">
    <source>
        <dbReference type="RuleBase" id="RU362125"/>
    </source>
</evidence>
<feature type="domain" description="Acyl-CoA dehydrogenase/oxidase C-terminal" evidence="7">
    <location>
        <begin position="245"/>
        <end position="400"/>
    </location>
</feature>
<feature type="domain" description="Acyl-CoA dehydrogenase/oxidase N-terminal" evidence="9">
    <location>
        <begin position="8"/>
        <end position="130"/>
    </location>
</feature>
<proteinExistence type="inferred from homology"/>
<gene>
    <name evidence="10" type="ORF">SCHPADRAFT_848682</name>
</gene>
<dbReference type="SUPFAM" id="SSF56645">
    <property type="entry name" value="Acyl-CoA dehydrogenase NM domain-like"/>
    <property type="match status" value="1"/>
</dbReference>
<comment type="similarity">
    <text evidence="2 6">Belongs to the acyl-CoA dehydrogenase family.</text>
</comment>
<keyword evidence="3 6" id="KW-0285">Flavoprotein</keyword>
<dbReference type="InterPro" id="IPR050741">
    <property type="entry name" value="Acyl-CoA_dehydrogenase"/>
</dbReference>
<dbReference type="InterPro" id="IPR009075">
    <property type="entry name" value="AcylCo_DH/oxidase_C"/>
</dbReference>
<reference evidence="10 11" key="1">
    <citation type="submission" date="2015-04" db="EMBL/GenBank/DDBJ databases">
        <title>Complete genome sequence of Schizopora paradoxa KUC8140, a cosmopolitan wood degrader in East Asia.</title>
        <authorList>
            <consortium name="DOE Joint Genome Institute"/>
            <person name="Min B."/>
            <person name="Park H."/>
            <person name="Jang Y."/>
            <person name="Kim J.-J."/>
            <person name="Kim K.H."/>
            <person name="Pangilinan J."/>
            <person name="Lipzen A."/>
            <person name="Riley R."/>
            <person name="Grigoriev I.V."/>
            <person name="Spatafora J.W."/>
            <person name="Choi I.-G."/>
        </authorList>
    </citation>
    <scope>NUCLEOTIDE SEQUENCE [LARGE SCALE GENOMIC DNA]</scope>
    <source>
        <strain evidence="10 11">KUC8140</strain>
    </source>
</reference>
<dbReference type="AlphaFoldDB" id="A0A0H2RWS5"/>
<organism evidence="10 11">
    <name type="scientific">Schizopora paradoxa</name>
    <dbReference type="NCBI Taxonomy" id="27342"/>
    <lineage>
        <taxon>Eukaryota</taxon>
        <taxon>Fungi</taxon>
        <taxon>Dikarya</taxon>
        <taxon>Basidiomycota</taxon>
        <taxon>Agaricomycotina</taxon>
        <taxon>Agaricomycetes</taxon>
        <taxon>Hymenochaetales</taxon>
        <taxon>Schizoporaceae</taxon>
        <taxon>Schizopora</taxon>
    </lineage>
</organism>
<dbReference type="InterPro" id="IPR036250">
    <property type="entry name" value="AcylCo_DH-like_C"/>
</dbReference>
<dbReference type="GO" id="GO:0003995">
    <property type="term" value="F:acyl-CoA dehydrogenase activity"/>
    <property type="evidence" value="ECO:0007669"/>
    <property type="project" value="TreeGrafter"/>
</dbReference>
<name>A0A0H2RWS5_9AGAM</name>
<comment type="cofactor">
    <cofactor evidence="1 6">
        <name>FAD</name>
        <dbReference type="ChEBI" id="CHEBI:57692"/>
    </cofactor>
</comment>